<protein>
    <recommendedName>
        <fullName evidence="3">AB hydrolase-1 domain-containing protein</fullName>
    </recommendedName>
</protein>
<keyword evidence="2" id="KW-1185">Reference proteome</keyword>
<dbReference type="Gramene" id="ONK62880">
    <property type="protein sequence ID" value="ONK62880"/>
    <property type="gene ID" value="A4U43_C07F9090"/>
</dbReference>
<proteinExistence type="predicted"/>
<gene>
    <name evidence="1" type="ORF">A4U43_C07F9090</name>
</gene>
<reference evidence="2" key="1">
    <citation type="journal article" date="2017" name="Nat. Commun.">
        <title>The asparagus genome sheds light on the origin and evolution of a young Y chromosome.</title>
        <authorList>
            <person name="Harkess A."/>
            <person name="Zhou J."/>
            <person name="Xu C."/>
            <person name="Bowers J.E."/>
            <person name="Van der Hulst R."/>
            <person name="Ayyampalayam S."/>
            <person name="Mercati F."/>
            <person name="Riccardi P."/>
            <person name="McKain M.R."/>
            <person name="Kakrana A."/>
            <person name="Tang H."/>
            <person name="Ray J."/>
            <person name="Groenendijk J."/>
            <person name="Arikit S."/>
            <person name="Mathioni S.M."/>
            <person name="Nakano M."/>
            <person name="Shan H."/>
            <person name="Telgmann-Rauber A."/>
            <person name="Kanno A."/>
            <person name="Yue Z."/>
            <person name="Chen H."/>
            <person name="Li W."/>
            <person name="Chen Y."/>
            <person name="Xu X."/>
            <person name="Zhang Y."/>
            <person name="Luo S."/>
            <person name="Chen H."/>
            <person name="Gao J."/>
            <person name="Mao Z."/>
            <person name="Pires J.C."/>
            <person name="Luo M."/>
            <person name="Kudrna D."/>
            <person name="Wing R.A."/>
            <person name="Meyers B.C."/>
            <person name="Yi K."/>
            <person name="Kong H."/>
            <person name="Lavrijsen P."/>
            <person name="Sunseri F."/>
            <person name="Falavigna A."/>
            <person name="Ye Y."/>
            <person name="Leebens-Mack J.H."/>
            <person name="Chen G."/>
        </authorList>
    </citation>
    <scope>NUCLEOTIDE SEQUENCE [LARGE SCALE GENOMIC DNA]</scope>
    <source>
        <strain evidence="2">cv. DH0086</strain>
    </source>
</reference>
<dbReference type="AlphaFoldDB" id="A0A5P1EFM9"/>
<evidence type="ECO:0000313" key="1">
    <source>
        <dbReference type="EMBL" id="ONK62880.1"/>
    </source>
</evidence>
<organism evidence="1 2">
    <name type="scientific">Asparagus officinalis</name>
    <name type="common">Garden asparagus</name>
    <dbReference type="NCBI Taxonomy" id="4686"/>
    <lineage>
        <taxon>Eukaryota</taxon>
        <taxon>Viridiplantae</taxon>
        <taxon>Streptophyta</taxon>
        <taxon>Embryophyta</taxon>
        <taxon>Tracheophyta</taxon>
        <taxon>Spermatophyta</taxon>
        <taxon>Magnoliopsida</taxon>
        <taxon>Liliopsida</taxon>
        <taxon>Asparagales</taxon>
        <taxon>Asparagaceae</taxon>
        <taxon>Asparagoideae</taxon>
        <taxon>Asparagus</taxon>
    </lineage>
</organism>
<dbReference type="EMBL" id="CM007387">
    <property type="protein sequence ID" value="ONK62880.1"/>
    <property type="molecule type" value="Genomic_DNA"/>
</dbReference>
<evidence type="ECO:0008006" key="3">
    <source>
        <dbReference type="Google" id="ProtNLM"/>
    </source>
</evidence>
<sequence>MVRLQAACPHHLPTSTSVAAFAFAGSGHAIRRSLSIRRPHQLLASRPSQARICRCSLDPRMGTRFHVAWPTRCAPSPPTFPLVVPTIIFSWIHYGIAASVQNYSSRVHSPLVDRSAIEESTVGAVYGVFQCVPLSCRMLGIGKLGEKSRLEIVKNTGHLPNSEDPVTFNKFLLNFLLGDPKPLM</sequence>
<evidence type="ECO:0000313" key="2">
    <source>
        <dbReference type="Proteomes" id="UP000243459"/>
    </source>
</evidence>
<accession>A0A5P1EFM9</accession>
<dbReference type="Proteomes" id="UP000243459">
    <property type="component" value="Chromosome 7"/>
</dbReference>
<name>A0A5P1EFM9_ASPOF</name>